<keyword evidence="2 9" id="KW-0813">Transport</keyword>
<reference evidence="10 11" key="1">
    <citation type="submission" date="2010-02" db="EMBL/GenBank/DDBJ databases">
        <authorList>
            <person name="Weinstock G."/>
            <person name="Sodergren E."/>
            <person name="Clifton S."/>
            <person name="Fulton L."/>
            <person name="Fulton B."/>
            <person name="Courtney L."/>
            <person name="Fronick C."/>
            <person name="Harrison M."/>
            <person name="Strong C."/>
            <person name="Farmer C."/>
            <person name="Delahaunty K."/>
            <person name="Markovic C."/>
            <person name="Hall O."/>
            <person name="Minx P."/>
            <person name="Tomlinson C."/>
            <person name="Mitreva M."/>
            <person name="Nelson J."/>
            <person name="Hou S."/>
            <person name="Wollam A."/>
            <person name="Pepin K.H."/>
            <person name="Johnson M."/>
            <person name="Bhonagiri V."/>
            <person name="Zhang X."/>
            <person name="Suruliraj S."/>
            <person name="Warren W."/>
            <person name="Chinwalla A."/>
            <person name="Mardis E.R."/>
            <person name="Wilson R.K."/>
        </authorList>
    </citation>
    <scope>NUCLEOTIDE SEQUENCE [LARGE SCALE GENOMIC DNA]</scope>
    <source>
        <strain evidence="10 11">DSM 2876</strain>
    </source>
</reference>
<dbReference type="GO" id="GO:0008320">
    <property type="term" value="F:protein transmembrane transporter activity"/>
    <property type="evidence" value="ECO:0007669"/>
    <property type="project" value="UniProtKB-UniRule"/>
</dbReference>
<sequence length="95" mass="10588">MGDSEKEILNNTSIDDVTVEELTMKTAKTSKGRKKSEKVGFFASMKAEFKKIIWPNRQSLGRQTLAVLVCTVVLGLIIFGLDFVISTGFDKIFVK</sequence>
<proteinExistence type="inferred from homology"/>
<dbReference type="PANTHER" id="PTHR33910:SF1">
    <property type="entry name" value="PROTEIN TRANSLOCASE SUBUNIT SECE"/>
    <property type="match status" value="1"/>
</dbReference>
<dbReference type="GO" id="GO:0005886">
    <property type="term" value="C:plasma membrane"/>
    <property type="evidence" value="ECO:0007669"/>
    <property type="project" value="UniProtKB-SubCell"/>
</dbReference>
<evidence type="ECO:0000256" key="6">
    <source>
        <dbReference type="ARBA" id="ARBA00022989"/>
    </source>
</evidence>
<dbReference type="eggNOG" id="COG0690">
    <property type="taxonomic scope" value="Bacteria"/>
</dbReference>
<protein>
    <recommendedName>
        <fullName evidence="9">Protein translocase subunit SecE</fullName>
    </recommendedName>
</protein>
<dbReference type="Gene3D" id="1.20.5.1030">
    <property type="entry name" value="Preprotein translocase secy subunit"/>
    <property type="match status" value="1"/>
</dbReference>
<keyword evidence="6 9" id="KW-1133">Transmembrane helix</keyword>
<evidence type="ECO:0000256" key="3">
    <source>
        <dbReference type="ARBA" id="ARBA00022475"/>
    </source>
</evidence>
<evidence type="ECO:0000256" key="4">
    <source>
        <dbReference type="ARBA" id="ARBA00022692"/>
    </source>
</evidence>
<dbReference type="InterPro" id="IPR038379">
    <property type="entry name" value="SecE_sf"/>
</dbReference>
<keyword evidence="11" id="KW-1185">Reference proteome</keyword>
<comment type="caution">
    <text evidence="10">The sequence shown here is derived from an EMBL/GenBank/DDBJ whole genome shotgun (WGS) entry which is preliminary data.</text>
</comment>
<evidence type="ECO:0000256" key="1">
    <source>
        <dbReference type="ARBA" id="ARBA00004370"/>
    </source>
</evidence>
<dbReference type="EMBL" id="ABWN01000019">
    <property type="protein sequence ID" value="EFF69255.1"/>
    <property type="molecule type" value="Genomic_DNA"/>
</dbReference>
<comment type="subcellular location">
    <subcellularLocation>
        <location evidence="9">Cell membrane</location>
        <topology evidence="9">Single-pass membrane protein</topology>
    </subcellularLocation>
    <subcellularLocation>
        <location evidence="1">Membrane</location>
    </subcellularLocation>
</comment>
<dbReference type="Pfam" id="PF00584">
    <property type="entry name" value="SecE"/>
    <property type="match status" value="1"/>
</dbReference>
<dbReference type="InterPro" id="IPR001901">
    <property type="entry name" value="Translocase_SecE/Sec61-g"/>
</dbReference>
<gene>
    <name evidence="9 10" type="primary">secE</name>
    <name evidence="10" type="ORF">BUTYVIB_00444</name>
</gene>
<dbReference type="NCBIfam" id="TIGR00964">
    <property type="entry name" value="secE_bact"/>
    <property type="match status" value="1"/>
</dbReference>
<feature type="transmembrane region" description="Helical" evidence="9">
    <location>
        <begin position="65"/>
        <end position="85"/>
    </location>
</feature>
<dbReference type="HOGENOM" id="CLU_113663_5_1_9"/>
<accession>D4RX93</accession>
<comment type="subunit">
    <text evidence="9">Component of the Sec protein translocase complex. Heterotrimer consisting of SecY, SecE and SecG subunits. The heterotrimers can form oligomers, although 1 heterotrimer is thought to be able to translocate proteins. Interacts with the ribosome. Interacts with SecDF, and other proteins may be involved. Interacts with SecA.</text>
</comment>
<dbReference type="RefSeq" id="WP_005601288.1">
    <property type="nucleotide sequence ID" value="NZ_GG663520.1"/>
</dbReference>
<keyword evidence="5 9" id="KW-0653">Protein transport</keyword>
<keyword evidence="3 9" id="KW-1003">Cell membrane</keyword>
<name>D4RX93_9FIRM</name>
<dbReference type="PANTHER" id="PTHR33910">
    <property type="entry name" value="PROTEIN TRANSLOCASE SUBUNIT SECE"/>
    <property type="match status" value="1"/>
</dbReference>
<keyword evidence="7 9" id="KW-0811">Translocation</keyword>
<dbReference type="GO" id="GO:0006605">
    <property type="term" value="P:protein targeting"/>
    <property type="evidence" value="ECO:0007669"/>
    <property type="project" value="UniProtKB-UniRule"/>
</dbReference>
<organism evidence="10 11">
    <name type="scientific">Eshraghiella crossota DSM 2876</name>
    <dbReference type="NCBI Taxonomy" id="511680"/>
    <lineage>
        <taxon>Bacteria</taxon>
        <taxon>Bacillati</taxon>
        <taxon>Bacillota</taxon>
        <taxon>Clostridia</taxon>
        <taxon>Lachnospirales</taxon>
        <taxon>Lachnospiraceae</taxon>
        <taxon>Eshraghiella</taxon>
    </lineage>
</organism>
<dbReference type="STRING" id="45851.BHV86_02465"/>
<evidence type="ECO:0000313" key="11">
    <source>
        <dbReference type="Proteomes" id="UP000006238"/>
    </source>
</evidence>
<keyword evidence="4 9" id="KW-0812">Transmembrane</keyword>
<dbReference type="AlphaFoldDB" id="D4RX93"/>
<dbReference type="InterPro" id="IPR005807">
    <property type="entry name" value="SecE_bac"/>
</dbReference>
<comment type="similarity">
    <text evidence="9">Belongs to the SecE/SEC61-gamma family.</text>
</comment>
<dbReference type="Proteomes" id="UP000006238">
    <property type="component" value="Unassembled WGS sequence"/>
</dbReference>
<dbReference type="GO" id="GO:0065002">
    <property type="term" value="P:intracellular protein transmembrane transport"/>
    <property type="evidence" value="ECO:0007669"/>
    <property type="project" value="UniProtKB-UniRule"/>
</dbReference>
<comment type="function">
    <text evidence="9">Essential subunit of the Sec protein translocation channel SecYEG. Clamps together the 2 halves of SecY. May contact the channel plug during translocation.</text>
</comment>
<dbReference type="GO" id="GO:0043952">
    <property type="term" value="P:protein transport by the Sec complex"/>
    <property type="evidence" value="ECO:0007669"/>
    <property type="project" value="UniProtKB-UniRule"/>
</dbReference>
<dbReference type="GO" id="GO:0009306">
    <property type="term" value="P:protein secretion"/>
    <property type="evidence" value="ECO:0007669"/>
    <property type="project" value="UniProtKB-UniRule"/>
</dbReference>
<evidence type="ECO:0000256" key="7">
    <source>
        <dbReference type="ARBA" id="ARBA00023010"/>
    </source>
</evidence>
<evidence type="ECO:0000256" key="8">
    <source>
        <dbReference type="ARBA" id="ARBA00023136"/>
    </source>
</evidence>
<evidence type="ECO:0000256" key="9">
    <source>
        <dbReference type="HAMAP-Rule" id="MF_00422"/>
    </source>
</evidence>
<dbReference type="GeneID" id="98919247"/>
<keyword evidence="8 9" id="KW-0472">Membrane</keyword>
<dbReference type="HAMAP" id="MF_00422">
    <property type="entry name" value="SecE"/>
    <property type="match status" value="1"/>
</dbReference>
<evidence type="ECO:0000256" key="5">
    <source>
        <dbReference type="ARBA" id="ARBA00022927"/>
    </source>
</evidence>
<evidence type="ECO:0000256" key="2">
    <source>
        <dbReference type="ARBA" id="ARBA00022448"/>
    </source>
</evidence>
<evidence type="ECO:0000313" key="10">
    <source>
        <dbReference type="EMBL" id="EFF69255.1"/>
    </source>
</evidence>